<sequence>MPEIIIADTSCFILLTKIDQLNLLKNLYGTVITTNTIATEFGQQLPDWVIIQNPIDERYQHLLAMQIDKGEASAITLALENNDSTVILDDLKARKLAKQLEIAVTGTIGIIVKAKRVGLIPSIKPLISKIKQTNFRITPMLENLALEEAGEL</sequence>
<dbReference type="AlphaFoldDB" id="A0A4Y8SEV6"/>
<organism evidence="1 2">
    <name type="scientific">Mucilaginibacter psychrotolerans</name>
    <dbReference type="NCBI Taxonomy" id="1524096"/>
    <lineage>
        <taxon>Bacteria</taxon>
        <taxon>Pseudomonadati</taxon>
        <taxon>Bacteroidota</taxon>
        <taxon>Sphingobacteriia</taxon>
        <taxon>Sphingobacteriales</taxon>
        <taxon>Sphingobacteriaceae</taxon>
        <taxon>Mucilaginibacter</taxon>
    </lineage>
</organism>
<dbReference type="Proteomes" id="UP000297540">
    <property type="component" value="Unassembled WGS sequence"/>
</dbReference>
<keyword evidence="2" id="KW-1185">Reference proteome</keyword>
<proteinExistence type="predicted"/>
<dbReference type="Pfam" id="PF11848">
    <property type="entry name" value="DUF3368"/>
    <property type="match status" value="1"/>
</dbReference>
<dbReference type="PANTHER" id="PTHR39550">
    <property type="entry name" value="SLL0658 PROTEIN"/>
    <property type="match status" value="1"/>
</dbReference>
<comment type="caution">
    <text evidence="1">The sequence shown here is derived from an EMBL/GenBank/DDBJ whole genome shotgun (WGS) entry which is preliminary data.</text>
</comment>
<dbReference type="PANTHER" id="PTHR39550:SF1">
    <property type="entry name" value="SLL0658 PROTEIN"/>
    <property type="match status" value="1"/>
</dbReference>
<dbReference type="InterPro" id="IPR021799">
    <property type="entry name" value="PIN-like_prokaryotic"/>
</dbReference>
<evidence type="ECO:0000313" key="2">
    <source>
        <dbReference type="Proteomes" id="UP000297540"/>
    </source>
</evidence>
<dbReference type="EMBL" id="SOZE01000010">
    <property type="protein sequence ID" value="TFF37452.1"/>
    <property type="molecule type" value="Genomic_DNA"/>
</dbReference>
<evidence type="ECO:0000313" key="1">
    <source>
        <dbReference type="EMBL" id="TFF37452.1"/>
    </source>
</evidence>
<gene>
    <name evidence="1" type="ORF">E2R66_11640</name>
</gene>
<accession>A0A4Y8SEV6</accession>
<reference evidence="1 2" key="1">
    <citation type="journal article" date="2017" name="Int. J. Syst. Evol. Microbiol.">
        <title>Mucilaginibacterpsychrotolerans sp. nov., isolated from peatlands.</title>
        <authorList>
            <person name="Deng Y."/>
            <person name="Shen L."/>
            <person name="Xu B."/>
            <person name="Liu Y."/>
            <person name="Gu Z."/>
            <person name="Liu H."/>
            <person name="Zhou Y."/>
        </authorList>
    </citation>
    <scope>NUCLEOTIDE SEQUENCE [LARGE SCALE GENOMIC DNA]</scope>
    <source>
        <strain evidence="1 2">NH7-4</strain>
    </source>
</reference>
<name>A0A4Y8SEV6_9SPHI</name>
<protein>
    <submittedName>
        <fullName evidence="1">DUF3368 domain-containing protein</fullName>
    </submittedName>
</protein>
<dbReference type="OrthoDB" id="764457at2"/>
<dbReference type="RefSeq" id="WP_133231072.1">
    <property type="nucleotide sequence ID" value="NZ_SOZE01000010.1"/>
</dbReference>